<dbReference type="Pfam" id="PF00144">
    <property type="entry name" value="Beta-lactamase"/>
    <property type="match status" value="1"/>
</dbReference>
<dbReference type="InterPro" id="IPR012338">
    <property type="entry name" value="Beta-lactam/transpept-like"/>
</dbReference>
<name>A0AAE3QS12_9BACT</name>
<organism evidence="2 3">
    <name type="scientific">Xanthocytophaga flava</name>
    <dbReference type="NCBI Taxonomy" id="3048013"/>
    <lineage>
        <taxon>Bacteria</taxon>
        <taxon>Pseudomonadati</taxon>
        <taxon>Bacteroidota</taxon>
        <taxon>Cytophagia</taxon>
        <taxon>Cytophagales</taxon>
        <taxon>Rhodocytophagaceae</taxon>
        <taxon>Xanthocytophaga</taxon>
    </lineage>
</organism>
<dbReference type="Proteomes" id="UP001241110">
    <property type="component" value="Unassembled WGS sequence"/>
</dbReference>
<dbReference type="PANTHER" id="PTHR43283:SF7">
    <property type="entry name" value="BETA-LACTAMASE-RELATED DOMAIN-CONTAINING PROTEIN"/>
    <property type="match status" value="1"/>
</dbReference>
<feature type="domain" description="Beta-lactamase-related" evidence="1">
    <location>
        <begin position="72"/>
        <end position="336"/>
    </location>
</feature>
<comment type="caution">
    <text evidence="2">The sequence shown here is derived from an EMBL/GenBank/DDBJ whole genome shotgun (WGS) entry which is preliminary data.</text>
</comment>
<evidence type="ECO:0000313" key="2">
    <source>
        <dbReference type="EMBL" id="MDJ1484275.1"/>
    </source>
</evidence>
<sequence>MSTNRRDFIKGIGATALGIGLFPTDYLYGSMLNQKGISGLARTSPESQGVSSSAILNFIKATSTSNIDWHSFMLLRHGKVIAEGWWQPFAAEYKHTLYSLSKSFTSTAIGLLVKEGKLSVEDSVLSLFADEAPSSPDENLKQMKVKHLLTMNTGHGEDTMPKLRDQEKQQTWTKTFLSQPVAFQPGTHFLYNTGATYMLGAIVHKKTGQTLTQYLEPRLFQLLGIKNYDWEVSPQGLNTAGYGLRVKTEDIALLGQLYLQKGKWNGKEILTESWVDDATKAQTTSQAGDGDWSQGYGYQFWRCKPGFYRGDGAFGQYCFVMPQYDAVLVVTSESWDMQKSMNVVYEHLLPGIKDGKLNEDATTLTELKKELGGLKLSVPTGNVQSPSAAKWNKKVIQLEKNEYGATQLQFDFTKDACSLTIKTASGPHTIKFGWQNWFVNKDSVPYIFSVAGRNPVPSKIAGTATWINDTTLQLNLRFVEAIHGDKLTCVFDGGNISVALLNSVAENAKNSPEKRVGLMGKVS</sequence>
<dbReference type="EMBL" id="JASJOS010000014">
    <property type="protein sequence ID" value="MDJ1484275.1"/>
    <property type="molecule type" value="Genomic_DNA"/>
</dbReference>
<dbReference type="PANTHER" id="PTHR43283">
    <property type="entry name" value="BETA-LACTAMASE-RELATED"/>
    <property type="match status" value="1"/>
</dbReference>
<accession>A0AAE3QS12</accession>
<evidence type="ECO:0000259" key="1">
    <source>
        <dbReference type="Pfam" id="PF00144"/>
    </source>
</evidence>
<evidence type="ECO:0000313" key="3">
    <source>
        <dbReference type="Proteomes" id="UP001241110"/>
    </source>
</evidence>
<dbReference type="Gene3D" id="3.40.710.10">
    <property type="entry name" value="DD-peptidase/beta-lactamase superfamily"/>
    <property type="match status" value="1"/>
</dbReference>
<proteinExistence type="predicted"/>
<dbReference type="InterPro" id="IPR050789">
    <property type="entry name" value="Diverse_Enzym_Activities"/>
</dbReference>
<protein>
    <submittedName>
        <fullName evidence="2">Serine hydrolase</fullName>
        <ecNumber evidence="2">3.-.-.-</ecNumber>
    </submittedName>
</protein>
<dbReference type="GO" id="GO:0016787">
    <property type="term" value="F:hydrolase activity"/>
    <property type="evidence" value="ECO:0007669"/>
    <property type="project" value="UniProtKB-KW"/>
</dbReference>
<dbReference type="EC" id="3.-.-.-" evidence="2"/>
<gene>
    <name evidence="2" type="ORF">QNI16_27505</name>
</gene>
<dbReference type="RefSeq" id="WP_313985377.1">
    <property type="nucleotide sequence ID" value="NZ_JASJOS010000014.1"/>
</dbReference>
<dbReference type="SUPFAM" id="SSF56601">
    <property type="entry name" value="beta-lactamase/transpeptidase-like"/>
    <property type="match status" value="1"/>
</dbReference>
<dbReference type="AlphaFoldDB" id="A0AAE3QS12"/>
<reference evidence="2" key="1">
    <citation type="submission" date="2023-05" db="EMBL/GenBank/DDBJ databases">
        <authorList>
            <person name="Zhang X."/>
        </authorList>
    </citation>
    <scope>NUCLEOTIDE SEQUENCE</scope>
    <source>
        <strain evidence="2">YF14B1</strain>
    </source>
</reference>
<dbReference type="InterPro" id="IPR001466">
    <property type="entry name" value="Beta-lactam-related"/>
</dbReference>
<keyword evidence="2" id="KW-0378">Hydrolase</keyword>